<comment type="catalytic activity">
    <reaction evidence="9">
        <text>(R)-2-hydroxyglutarate + NAD(+) = 2-oxoglutarate + NADH + H(+)</text>
        <dbReference type="Rhea" id="RHEA:49612"/>
        <dbReference type="ChEBI" id="CHEBI:15378"/>
        <dbReference type="ChEBI" id="CHEBI:15801"/>
        <dbReference type="ChEBI" id="CHEBI:16810"/>
        <dbReference type="ChEBI" id="CHEBI:57540"/>
        <dbReference type="ChEBI" id="CHEBI:57945"/>
        <dbReference type="EC" id="1.1.1.399"/>
    </reaction>
</comment>
<keyword evidence="6 11" id="KW-0560">Oxidoreductase</keyword>
<keyword evidence="7 11" id="KW-0520">NAD</keyword>
<comment type="pathway">
    <text evidence="2 11">Amino-acid biosynthesis; L-serine biosynthesis; L-serine from 3-phospho-D-glycerate: step 1/3.</text>
</comment>
<comment type="function">
    <text evidence="1">Catalyzes the reversible oxidation of 3-phospho-D-glycerate to 3-phosphonooxypyruvate, the first step of the phosphorylated L-serine biosynthesis pathway. Also catalyzes the reversible oxidation of 2-hydroxyglutarate to 2-oxoglutarate.</text>
</comment>
<comment type="catalytic activity">
    <reaction evidence="10 11">
        <text>(2R)-3-phosphoglycerate + NAD(+) = 3-phosphooxypyruvate + NADH + H(+)</text>
        <dbReference type="Rhea" id="RHEA:12641"/>
        <dbReference type="ChEBI" id="CHEBI:15378"/>
        <dbReference type="ChEBI" id="CHEBI:18110"/>
        <dbReference type="ChEBI" id="CHEBI:57540"/>
        <dbReference type="ChEBI" id="CHEBI:57945"/>
        <dbReference type="ChEBI" id="CHEBI:58272"/>
        <dbReference type="EC" id="1.1.1.95"/>
    </reaction>
</comment>
<dbReference type="InterPro" id="IPR029753">
    <property type="entry name" value="D-isomer_DH_CS"/>
</dbReference>
<gene>
    <name evidence="13" type="ORF">N784_11565</name>
</gene>
<accession>A0A0A5G1B7</accession>
<dbReference type="Gene3D" id="3.30.1330.90">
    <property type="entry name" value="D-3-phosphoglycerate dehydrogenase, domain 3"/>
    <property type="match status" value="1"/>
</dbReference>
<dbReference type="SUPFAM" id="SSF55021">
    <property type="entry name" value="ACT-like"/>
    <property type="match status" value="1"/>
</dbReference>
<dbReference type="InterPro" id="IPR006236">
    <property type="entry name" value="PGDH"/>
</dbReference>
<dbReference type="SUPFAM" id="SSF143548">
    <property type="entry name" value="Serine metabolism enzymes domain"/>
    <property type="match status" value="1"/>
</dbReference>
<dbReference type="UniPathway" id="UPA00135">
    <property type="reaction ID" value="UER00196"/>
</dbReference>
<dbReference type="InterPro" id="IPR045626">
    <property type="entry name" value="PGDH_ASB_dom"/>
</dbReference>
<dbReference type="PROSITE" id="PS00065">
    <property type="entry name" value="D_2_HYDROXYACID_DH_1"/>
    <property type="match status" value="1"/>
</dbReference>
<dbReference type="SUPFAM" id="SSF52283">
    <property type="entry name" value="Formate/glycerate dehydrogenase catalytic domain-like"/>
    <property type="match status" value="1"/>
</dbReference>
<evidence type="ECO:0000256" key="9">
    <source>
        <dbReference type="ARBA" id="ARBA00048126"/>
    </source>
</evidence>
<dbReference type="FunFam" id="3.30.1330.90:FF:000003">
    <property type="entry name" value="D-3-phosphoglycerate dehydrogenase"/>
    <property type="match status" value="1"/>
</dbReference>
<dbReference type="Pfam" id="PF00389">
    <property type="entry name" value="2-Hacid_dh"/>
    <property type="match status" value="1"/>
</dbReference>
<dbReference type="GO" id="GO:0051287">
    <property type="term" value="F:NAD binding"/>
    <property type="evidence" value="ECO:0007669"/>
    <property type="project" value="UniProtKB-UniRule"/>
</dbReference>
<sequence>MTYQILVSDPVSAEGLQPLLNQDNIQVDYMNEFTNVTVQDVINRYDALIVRSQTTVTKELLEAGTNLKVIGRAGVGVDNIDLEAATEQGIIVVNAPDGNTISTAEHTFAMMMALARHIPQAYQTLMNGKWDRKSFKGVELHRKTLGIIGMGRIGSEVARRAKACRMTIIAYDPFLTEERADKLGITKGSLEDIYATSDFITVHTPLTKETKHMIDDNAFTKMKQGVRILNCARGGIIEEGALLRAIESGIVAGAALDVFEKEPAMDHPLLDRPEVIATPHLGASTEEAQTLVAQDVSEEIIAILNGESFKNAVNMPTISSEVRRALQPYYLLGEKLGEMAIQLVTEAPMKVTVTYGGELSDFDTASLTRRIMKGLLSYHLGDKVNIVNTFHMAKTYNLTYSVEHATSSLGFKNLITVTIETQQGKRSISGTMLAGYGPRIIKIDDYSIDMAPEDHLLYIQHNDIPGMIGLVGTTLGKHQVNIATMQVGRKQEGGEAIMMLSIDSLFNQDAFRDLEQINHIHSVKEIRL</sequence>
<dbReference type="RefSeq" id="WP_036835917.1">
    <property type="nucleotide sequence ID" value="NZ_AVPG01000029.1"/>
</dbReference>
<comment type="similarity">
    <text evidence="3 11">Belongs to the D-isomer specific 2-hydroxyacid dehydrogenase family.</text>
</comment>
<dbReference type="InterPro" id="IPR002912">
    <property type="entry name" value="ACT_dom"/>
</dbReference>
<dbReference type="AlphaFoldDB" id="A0A0A5G1B7"/>
<evidence type="ECO:0000256" key="1">
    <source>
        <dbReference type="ARBA" id="ARBA00003800"/>
    </source>
</evidence>
<dbReference type="eggNOG" id="COG0111">
    <property type="taxonomic scope" value="Bacteria"/>
</dbReference>
<dbReference type="InterPro" id="IPR006140">
    <property type="entry name" value="D-isomer_DH_NAD-bd"/>
</dbReference>
<organism evidence="13 14">
    <name type="scientific">Pontibacillus litoralis JSM 072002</name>
    <dbReference type="NCBI Taxonomy" id="1385512"/>
    <lineage>
        <taxon>Bacteria</taxon>
        <taxon>Bacillati</taxon>
        <taxon>Bacillota</taxon>
        <taxon>Bacilli</taxon>
        <taxon>Bacillales</taxon>
        <taxon>Bacillaceae</taxon>
        <taxon>Pontibacillus</taxon>
    </lineage>
</organism>
<dbReference type="Proteomes" id="UP000030401">
    <property type="component" value="Unassembled WGS sequence"/>
</dbReference>
<name>A0A0A5G1B7_9BACI</name>
<dbReference type="PANTHER" id="PTHR42789">
    <property type="entry name" value="D-ISOMER SPECIFIC 2-HYDROXYACID DEHYDROGENASE FAMILY PROTEIN (AFU_ORTHOLOGUE AFUA_6G10090)"/>
    <property type="match status" value="1"/>
</dbReference>
<evidence type="ECO:0000256" key="3">
    <source>
        <dbReference type="ARBA" id="ARBA00005854"/>
    </source>
</evidence>
<dbReference type="PROSITE" id="PS51671">
    <property type="entry name" value="ACT"/>
    <property type="match status" value="1"/>
</dbReference>
<dbReference type="OrthoDB" id="9805416at2"/>
<protein>
    <recommendedName>
        <fullName evidence="4 11">D-3-phosphoglycerate dehydrogenase</fullName>
        <ecNumber evidence="11">1.1.1.95</ecNumber>
    </recommendedName>
</protein>
<dbReference type="STRING" id="1385512.N784_11565"/>
<dbReference type="GO" id="GO:0006564">
    <property type="term" value="P:L-serine biosynthetic process"/>
    <property type="evidence" value="ECO:0007669"/>
    <property type="project" value="UniProtKB-UniRule"/>
</dbReference>
<evidence type="ECO:0000259" key="12">
    <source>
        <dbReference type="PROSITE" id="PS51671"/>
    </source>
</evidence>
<dbReference type="CDD" id="cd04902">
    <property type="entry name" value="ACT_3PGDH-xct"/>
    <property type="match status" value="1"/>
</dbReference>
<dbReference type="InterPro" id="IPR029752">
    <property type="entry name" value="D-isomer_DH_CS1"/>
</dbReference>
<dbReference type="PANTHER" id="PTHR42789:SF1">
    <property type="entry name" value="D-ISOMER SPECIFIC 2-HYDROXYACID DEHYDROGENASE FAMILY PROTEIN (AFU_ORTHOLOGUE AFUA_6G10090)"/>
    <property type="match status" value="1"/>
</dbReference>
<keyword evidence="14" id="KW-1185">Reference proteome</keyword>
<dbReference type="PROSITE" id="PS00671">
    <property type="entry name" value="D_2_HYDROXYACID_DH_3"/>
    <property type="match status" value="1"/>
</dbReference>
<evidence type="ECO:0000313" key="13">
    <source>
        <dbReference type="EMBL" id="KGX84898.1"/>
    </source>
</evidence>
<proteinExistence type="inferred from homology"/>
<dbReference type="InterPro" id="IPR006139">
    <property type="entry name" value="D-isomer_2_OHA_DH_cat_dom"/>
</dbReference>
<dbReference type="GO" id="GO:0004617">
    <property type="term" value="F:phosphoglycerate dehydrogenase activity"/>
    <property type="evidence" value="ECO:0007669"/>
    <property type="project" value="UniProtKB-UniRule"/>
</dbReference>
<evidence type="ECO:0000256" key="8">
    <source>
        <dbReference type="ARBA" id="ARBA00023299"/>
    </source>
</evidence>
<dbReference type="CDD" id="cd12173">
    <property type="entry name" value="PGDH_4"/>
    <property type="match status" value="1"/>
</dbReference>
<reference evidence="13 14" key="1">
    <citation type="submission" date="2013-08" db="EMBL/GenBank/DDBJ databases">
        <authorList>
            <person name="Huang J."/>
            <person name="Wang G."/>
        </authorList>
    </citation>
    <scope>NUCLEOTIDE SEQUENCE [LARGE SCALE GENOMIC DNA]</scope>
    <source>
        <strain evidence="13 14">JSM 072002</strain>
    </source>
</reference>
<dbReference type="EMBL" id="AVPG01000029">
    <property type="protein sequence ID" value="KGX84898.1"/>
    <property type="molecule type" value="Genomic_DNA"/>
</dbReference>
<evidence type="ECO:0000256" key="7">
    <source>
        <dbReference type="ARBA" id="ARBA00023027"/>
    </source>
</evidence>
<feature type="domain" description="ACT" evidence="12">
    <location>
        <begin position="456"/>
        <end position="528"/>
    </location>
</feature>
<dbReference type="FunFam" id="3.40.50.720:FF:000021">
    <property type="entry name" value="D-3-phosphoglycerate dehydrogenase"/>
    <property type="match status" value="1"/>
</dbReference>
<dbReference type="InterPro" id="IPR050857">
    <property type="entry name" value="D-2-hydroxyacid_DH"/>
</dbReference>
<dbReference type="InterPro" id="IPR036291">
    <property type="entry name" value="NAD(P)-bd_dom_sf"/>
</dbReference>
<dbReference type="SUPFAM" id="SSF51735">
    <property type="entry name" value="NAD(P)-binding Rossmann-fold domains"/>
    <property type="match status" value="1"/>
</dbReference>
<dbReference type="PROSITE" id="PS00670">
    <property type="entry name" value="D_2_HYDROXYACID_DH_2"/>
    <property type="match status" value="1"/>
</dbReference>
<dbReference type="Gene3D" id="3.30.70.260">
    <property type="match status" value="1"/>
</dbReference>
<dbReference type="Pfam" id="PF02826">
    <property type="entry name" value="2-Hacid_dh_C"/>
    <property type="match status" value="1"/>
</dbReference>
<keyword evidence="5 11" id="KW-0028">Amino-acid biosynthesis</keyword>
<evidence type="ECO:0000256" key="2">
    <source>
        <dbReference type="ARBA" id="ARBA00005216"/>
    </source>
</evidence>
<evidence type="ECO:0000256" key="4">
    <source>
        <dbReference type="ARBA" id="ARBA00021582"/>
    </source>
</evidence>
<evidence type="ECO:0000256" key="11">
    <source>
        <dbReference type="RuleBase" id="RU363003"/>
    </source>
</evidence>
<dbReference type="InterPro" id="IPR029009">
    <property type="entry name" value="ASB_dom_sf"/>
</dbReference>
<dbReference type="InterPro" id="IPR045865">
    <property type="entry name" value="ACT-like_dom_sf"/>
</dbReference>
<dbReference type="FunFam" id="3.30.70.260:FF:000008">
    <property type="entry name" value="D-3-phosphoglycerate dehydrogenase, chloroplastic"/>
    <property type="match status" value="1"/>
</dbReference>
<keyword evidence="8 11" id="KW-0718">Serine biosynthesis</keyword>
<dbReference type="EC" id="1.1.1.95" evidence="11"/>
<evidence type="ECO:0000256" key="6">
    <source>
        <dbReference type="ARBA" id="ARBA00023002"/>
    </source>
</evidence>
<evidence type="ECO:0000256" key="10">
    <source>
        <dbReference type="ARBA" id="ARBA00048731"/>
    </source>
</evidence>
<dbReference type="Pfam" id="PF19304">
    <property type="entry name" value="PGDH_inter"/>
    <property type="match status" value="1"/>
</dbReference>
<comment type="caution">
    <text evidence="13">The sequence shown here is derived from an EMBL/GenBank/DDBJ whole genome shotgun (WGS) entry which is preliminary data.</text>
</comment>
<dbReference type="NCBIfam" id="TIGR01327">
    <property type="entry name" value="PGDH"/>
    <property type="match status" value="1"/>
</dbReference>
<dbReference type="Gene3D" id="3.40.50.720">
    <property type="entry name" value="NAD(P)-binding Rossmann-like Domain"/>
    <property type="match status" value="2"/>
</dbReference>
<evidence type="ECO:0000256" key="5">
    <source>
        <dbReference type="ARBA" id="ARBA00022605"/>
    </source>
</evidence>
<evidence type="ECO:0000313" key="14">
    <source>
        <dbReference type="Proteomes" id="UP000030401"/>
    </source>
</evidence>